<dbReference type="SUPFAM" id="SSF53474">
    <property type="entry name" value="alpha/beta-Hydrolases"/>
    <property type="match status" value="1"/>
</dbReference>
<dbReference type="RefSeq" id="XP_007774557.1">
    <property type="nucleotide sequence ID" value="XM_007776367.1"/>
</dbReference>
<reference evidence="4" key="1">
    <citation type="journal article" date="2012" name="Science">
        <title>The Paleozoic origin of enzymatic lignin decomposition reconstructed from 31 fungal genomes.</title>
        <authorList>
            <person name="Floudas D."/>
            <person name="Binder M."/>
            <person name="Riley R."/>
            <person name="Barry K."/>
            <person name="Blanchette R.A."/>
            <person name="Henrissat B."/>
            <person name="Martinez A.T."/>
            <person name="Otillar R."/>
            <person name="Spatafora J.W."/>
            <person name="Yadav J.S."/>
            <person name="Aerts A."/>
            <person name="Benoit I."/>
            <person name="Boyd A."/>
            <person name="Carlson A."/>
            <person name="Copeland A."/>
            <person name="Coutinho P.M."/>
            <person name="de Vries R.P."/>
            <person name="Ferreira P."/>
            <person name="Findley K."/>
            <person name="Foster B."/>
            <person name="Gaskell J."/>
            <person name="Glotzer D."/>
            <person name="Gorecki P."/>
            <person name="Heitman J."/>
            <person name="Hesse C."/>
            <person name="Hori C."/>
            <person name="Igarashi K."/>
            <person name="Jurgens J.A."/>
            <person name="Kallen N."/>
            <person name="Kersten P."/>
            <person name="Kohler A."/>
            <person name="Kuees U."/>
            <person name="Kumar T.K.A."/>
            <person name="Kuo A."/>
            <person name="LaButti K."/>
            <person name="Larrondo L.F."/>
            <person name="Lindquist E."/>
            <person name="Ling A."/>
            <person name="Lombard V."/>
            <person name="Lucas S."/>
            <person name="Lundell T."/>
            <person name="Martin R."/>
            <person name="McLaughlin D.J."/>
            <person name="Morgenstern I."/>
            <person name="Morin E."/>
            <person name="Murat C."/>
            <person name="Nagy L.G."/>
            <person name="Nolan M."/>
            <person name="Ohm R.A."/>
            <person name="Patyshakuliyeva A."/>
            <person name="Rokas A."/>
            <person name="Ruiz-Duenas F.J."/>
            <person name="Sabat G."/>
            <person name="Salamov A."/>
            <person name="Samejima M."/>
            <person name="Schmutz J."/>
            <person name="Slot J.C."/>
            <person name="St John F."/>
            <person name="Stenlid J."/>
            <person name="Sun H."/>
            <person name="Sun S."/>
            <person name="Syed K."/>
            <person name="Tsang A."/>
            <person name="Wiebenga A."/>
            <person name="Young D."/>
            <person name="Pisabarro A."/>
            <person name="Eastwood D.C."/>
            <person name="Martin F."/>
            <person name="Cullen D."/>
            <person name="Grigoriev I.V."/>
            <person name="Hibbett D.S."/>
        </authorList>
    </citation>
    <scope>NUCLEOTIDE SEQUENCE [LARGE SCALE GENOMIC DNA]</scope>
    <source>
        <strain evidence="4">RWD-64-598 SS2</strain>
    </source>
</reference>
<dbReference type="OMA" id="VEYHEFP"/>
<feature type="domain" description="Alpha/beta hydrolase fold-3" evidence="2">
    <location>
        <begin position="145"/>
        <end position="380"/>
    </location>
</feature>
<dbReference type="InterPro" id="IPR029058">
    <property type="entry name" value="AB_hydrolase_fold"/>
</dbReference>
<gene>
    <name evidence="3" type="ORF">CONPUDRAFT_132069</name>
</gene>
<dbReference type="InterPro" id="IPR013094">
    <property type="entry name" value="AB_hydrolase_3"/>
</dbReference>
<protein>
    <submittedName>
        <fullName evidence="3">Alpha beta-hydrolase</fullName>
    </submittedName>
</protein>
<dbReference type="AlphaFoldDB" id="A0A5M3M869"/>
<evidence type="ECO:0000313" key="4">
    <source>
        <dbReference type="Proteomes" id="UP000053558"/>
    </source>
</evidence>
<dbReference type="PANTHER" id="PTHR48081:SF26">
    <property type="entry name" value="ALPHA_BETA HYDROLASE FOLD-3 DOMAIN-CONTAINING PROTEIN"/>
    <property type="match status" value="1"/>
</dbReference>
<comment type="caution">
    <text evidence="3">The sequence shown here is derived from an EMBL/GenBank/DDBJ whole genome shotgun (WGS) entry which is preliminary data.</text>
</comment>
<evidence type="ECO:0000256" key="1">
    <source>
        <dbReference type="ARBA" id="ARBA00022801"/>
    </source>
</evidence>
<dbReference type="Pfam" id="PF07859">
    <property type="entry name" value="Abhydrolase_3"/>
    <property type="match status" value="1"/>
</dbReference>
<dbReference type="InterPro" id="IPR050300">
    <property type="entry name" value="GDXG_lipolytic_enzyme"/>
</dbReference>
<organism evidence="3 4">
    <name type="scientific">Coniophora puteana (strain RWD-64-598)</name>
    <name type="common">Brown rot fungus</name>
    <dbReference type="NCBI Taxonomy" id="741705"/>
    <lineage>
        <taxon>Eukaryota</taxon>
        <taxon>Fungi</taxon>
        <taxon>Dikarya</taxon>
        <taxon>Basidiomycota</taxon>
        <taxon>Agaricomycotina</taxon>
        <taxon>Agaricomycetes</taxon>
        <taxon>Agaricomycetidae</taxon>
        <taxon>Boletales</taxon>
        <taxon>Coniophorineae</taxon>
        <taxon>Coniophoraceae</taxon>
        <taxon>Coniophora</taxon>
    </lineage>
</organism>
<accession>A0A5M3M869</accession>
<dbReference type="GO" id="GO:0016787">
    <property type="term" value="F:hydrolase activity"/>
    <property type="evidence" value="ECO:0007669"/>
    <property type="project" value="UniProtKB-KW"/>
</dbReference>
<dbReference type="PANTHER" id="PTHR48081">
    <property type="entry name" value="AB HYDROLASE SUPERFAMILY PROTEIN C4A8.06C"/>
    <property type="match status" value="1"/>
</dbReference>
<dbReference type="Proteomes" id="UP000053558">
    <property type="component" value="Unassembled WGS sequence"/>
</dbReference>
<dbReference type="KEGG" id="cput:CONPUDRAFT_132069"/>
<keyword evidence="4" id="KW-1185">Reference proteome</keyword>
<proteinExistence type="predicted"/>
<evidence type="ECO:0000313" key="3">
    <source>
        <dbReference type="EMBL" id="EIW75126.1"/>
    </source>
</evidence>
<dbReference type="EMBL" id="JH711589">
    <property type="protein sequence ID" value="EIW75126.1"/>
    <property type="molecule type" value="Genomic_DNA"/>
</dbReference>
<name>A0A5M3M869_CONPW</name>
<keyword evidence="1 3" id="KW-0378">Hydrolase</keyword>
<dbReference type="GeneID" id="19200389"/>
<evidence type="ECO:0000259" key="2">
    <source>
        <dbReference type="Pfam" id="PF07859"/>
    </source>
</evidence>
<dbReference type="OrthoDB" id="2152029at2759"/>
<sequence>MQQQPARGAYVTYDQLSTRFVRAPTWLIRSLVTFWRPRPQWDWNRNLKVLMLRHSLVVGDKLGPSPKKPLQHTFLDLQEQRKIGPKVKGVWVDPVPDQIHGYIAQWAEVAKVRPERIPGYWMDKIGLNPAVGEALQPGEKILYRMHAGCYVALSAHQDSPVAALCRGFLENYKSFRRAFSIEYRLSTGPPHSATNPFPAALMDALAGYNYLINTVGVQPSDIVFVGDSAGGNLAVALTRYLVEQQTVEGNNVPPPPSALILVSPWADLGDSHEGPNTSMKRLKKYDPLGALPGQIAYAKTAFAGPFGKEFLQTNEWVSPASKHAQTSFAGFPRTFINAGGVEIFVDQIRTLKDRMIADMGEGDGPGQVKYLEAPEGIHTYLNFGWFEPERTDTYRKIAAWLG</sequence>
<dbReference type="Gene3D" id="3.40.50.1820">
    <property type="entry name" value="alpha/beta hydrolase"/>
    <property type="match status" value="1"/>
</dbReference>